<evidence type="ECO:0000256" key="3">
    <source>
        <dbReference type="ARBA" id="ARBA00023125"/>
    </source>
</evidence>
<keyword evidence="5" id="KW-0539">Nucleus</keyword>
<evidence type="ECO:0000256" key="1">
    <source>
        <dbReference type="ARBA" id="ARBA00004123"/>
    </source>
</evidence>
<keyword evidence="4" id="KW-0804">Transcription</keyword>
<dbReference type="GO" id="GO:0046983">
    <property type="term" value="F:protein dimerization activity"/>
    <property type="evidence" value="ECO:0007669"/>
    <property type="project" value="InterPro"/>
</dbReference>
<reference evidence="8 9" key="1">
    <citation type="submission" date="2018-10" db="EMBL/GenBank/DDBJ databases">
        <title>A high-quality apple genome assembly.</title>
        <authorList>
            <person name="Hu J."/>
        </authorList>
    </citation>
    <scope>NUCLEOTIDE SEQUENCE [LARGE SCALE GENOMIC DNA]</scope>
    <source>
        <strain evidence="9">cv. HFTH1</strain>
        <tissue evidence="8">Young leaf</tissue>
    </source>
</reference>
<comment type="subcellular location">
    <subcellularLocation>
        <location evidence="1">Nucleus</location>
    </subcellularLocation>
</comment>
<feature type="region of interest" description="Disordered" evidence="6">
    <location>
        <begin position="211"/>
        <end position="237"/>
    </location>
</feature>
<keyword evidence="3" id="KW-0238">DNA-binding</keyword>
<feature type="domain" description="MADS-box" evidence="7">
    <location>
        <begin position="67"/>
        <end position="116"/>
    </location>
</feature>
<organism evidence="8 9">
    <name type="scientific">Malus domestica</name>
    <name type="common">Apple</name>
    <name type="synonym">Pyrus malus</name>
    <dbReference type="NCBI Taxonomy" id="3750"/>
    <lineage>
        <taxon>Eukaryota</taxon>
        <taxon>Viridiplantae</taxon>
        <taxon>Streptophyta</taxon>
        <taxon>Embryophyta</taxon>
        <taxon>Tracheophyta</taxon>
        <taxon>Spermatophyta</taxon>
        <taxon>Magnoliopsida</taxon>
        <taxon>eudicotyledons</taxon>
        <taxon>Gunneridae</taxon>
        <taxon>Pentapetalae</taxon>
        <taxon>rosids</taxon>
        <taxon>fabids</taxon>
        <taxon>Rosales</taxon>
        <taxon>Rosaceae</taxon>
        <taxon>Amygdaloideae</taxon>
        <taxon>Maleae</taxon>
        <taxon>Malus</taxon>
    </lineage>
</organism>
<dbReference type="PANTHER" id="PTHR48019">
    <property type="entry name" value="SERUM RESPONSE FACTOR HOMOLOG"/>
    <property type="match status" value="1"/>
</dbReference>
<dbReference type="EMBL" id="RDQH01000334">
    <property type="protein sequence ID" value="RXH92651.1"/>
    <property type="molecule type" value="Genomic_DNA"/>
</dbReference>
<evidence type="ECO:0000313" key="8">
    <source>
        <dbReference type="EMBL" id="RXH92651.1"/>
    </source>
</evidence>
<gene>
    <name evidence="8" type="ORF">DVH24_033547</name>
</gene>
<dbReference type="AlphaFoldDB" id="A0A498JGW8"/>
<comment type="caution">
    <text evidence="8">The sequence shown here is derived from an EMBL/GenBank/DDBJ whole genome shotgun (WGS) entry which is preliminary data.</text>
</comment>
<dbReference type="GO" id="GO:0005634">
    <property type="term" value="C:nucleus"/>
    <property type="evidence" value="ECO:0007669"/>
    <property type="project" value="UniProtKB-SubCell"/>
</dbReference>
<accession>A0A498JGW8</accession>
<dbReference type="PROSITE" id="PS50066">
    <property type="entry name" value="MADS_BOX_2"/>
    <property type="match status" value="1"/>
</dbReference>
<dbReference type="InterPro" id="IPR036879">
    <property type="entry name" value="TF_MADSbox_sf"/>
</dbReference>
<dbReference type="SUPFAM" id="SSF55455">
    <property type="entry name" value="SRF-like"/>
    <property type="match status" value="1"/>
</dbReference>
<protein>
    <recommendedName>
        <fullName evidence="7">MADS-box domain-containing protein</fullName>
    </recommendedName>
</protein>
<evidence type="ECO:0000256" key="5">
    <source>
        <dbReference type="ARBA" id="ARBA00023242"/>
    </source>
</evidence>
<dbReference type="Gene3D" id="3.40.1810.10">
    <property type="entry name" value="Transcription factor, MADS-box"/>
    <property type="match status" value="1"/>
</dbReference>
<dbReference type="PRINTS" id="PR00404">
    <property type="entry name" value="MADSDOMAIN"/>
</dbReference>
<dbReference type="Pfam" id="PF00319">
    <property type="entry name" value="SRF-TF"/>
    <property type="match status" value="1"/>
</dbReference>
<keyword evidence="9" id="KW-1185">Reference proteome</keyword>
<evidence type="ECO:0000313" key="9">
    <source>
        <dbReference type="Proteomes" id="UP000290289"/>
    </source>
</evidence>
<keyword evidence="2" id="KW-0805">Transcription regulation</keyword>
<evidence type="ECO:0000256" key="4">
    <source>
        <dbReference type="ARBA" id="ARBA00023163"/>
    </source>
</evidence>
<name>A0A498JGW8_MALDO</name>
<evidence type="ECO:0000259" key="7">
    <source>
        <dbReference type="PROSITE" id="PS50066"/>
    </source>
</evidence>
<evidence type="ECO:0000256" key="6">
    <source>
        <dbReference type="SAM" id="MobiDB-lite"/>
    </source>
</evidence>
<dbReference type="InterPro" id="IPR002100">
    <property type="entry name" value="TF_MADSbox"/>
</dbReference>
<dbReference type="SMART" id="SM00432">
    <property type="entry name" value="MADS"/>
    <property type="match status" value="1"/>
</dbReference>
<sequence length="237" mass="26029">MGKKFRCLSFLEQTSCAQLSLSSLSLLLFPKLLAFTALQISWSDQNFRPETTPTKGVGRIGENDEGEDQDQEDRLLAGKAEGILKKARELSILCESEAAVIIFSQTGKLFDFSSSRTRGEDSSAASILASSVFYHVPSSGHGEGLLLLAGRIPISAIASFPSSHINSTHEIPSFLTKDVIARYKSHTSGEKSDQPTFDQLQLEKENKIMLTKELEDKTRKPRSQQTTASEENEDSVA</sequence>
<evidence type="ECO:0000256" key="2">
    <source>
        <dbReference type="ARBA" id="ARBA00023015"/>
    </source>
</evidence>
<dbReference type="Proteomes" id="UP000290289">
    <property type="component" value="Chromosome 8"/>
</dbReference>
<feature type="region of interest" description="Disordered" evidence="6">
    <location>
        <begin position="49"/>
        <end position="72"/>
    </location>
</feature>
<proteinExistence type="predicted"/>
<dbReference type="GO" id="GO:0003677">
    <property type="term" value="F:DNA binding"/>
    <property type="evidence" value="ECO:0007669"/>
    <property type="project" value="UniProtKB-KW"/>
</dbReference>
<dbReference type="InterPro" id="IPR050142">
    <property type="entry name" value="MADS-box/MEF2_TF"/>
</dbReference>